<evidence type="ECO:0000313" key="1">
    <source>
        <dbReference type="EMBL" id="ONK76272.1"/>
    </source>
</evidence>
<dbReference type="AlphaFoldDB" id="A0A5P1FDU1"/>
<protein>
    <submittedName>
        <fullName evidence="1">Uncharacterized protein</fullName>
    </submittedName>
</protein>
<proteinExistence type="predicted"/>
<dbReference type="EMBL" id="CM007383">
    <property type="protein sequence ID" value="ONK76272.1"/>
    <property type="molecule type" value="Genomic_DNA"/>
</dbReference>
<reference evidence="2" key="1">
    <citation type="journal article" date="2017" name="Nat. Commun.">
        <title>The asparagus genome sheds light on the origin and evolution of a young Y chromosome.</title>
        <authorList>
            <person name="Harkess A."/>
            <person name="Zhou J."/>
            <person name="Xu C."/>
            <person name="Bowers J.E."/>
            <person name="Van der Hulst R."/>
            <person name="Ayyampalayam S."/>
            <person name="Mercati F."/>
            <person name="Riccardi P."/>
            <person name="McKain M.R."/>
            <person name="Kakrana A."/>
            <person name="Tang H."/>
            <person name="Ray J."/>
            <person name="Groenendijk J."/>
            <person name="Arikit S."/>
            <person name="Mathioni S.M."/>
            <person name="Nakano M."/>
            <person name="Shan H."/>
            <person name="Telgmann-Rauber A."/>
            <person name="Kanno A."/>
            <person name="Yue Z."/>
            <person name="Chen H."/>
            <person name="Li W."/>
            <person name="Chen Y."/>
            <person name="Xu X."/>
            <person name="Zhang Y."/>
            <person name="Luo S."/>
            <person name="Chen H."/>
            <person name="Gao J."/>
            <person name="Mao Z."/>
            <person name="Pires J.C."/>
            <person name="Luo M."/>
            <person name="Kudrna D."/>
            <person name="Wing R.A."/>
            <person name="Meyers B.C."/>
            <person name="Yi K."/>
            <person name="Kong H."/>
            <person name="Lavrijsen P."/>
            <person name="Sunseri F."/>
            <person name="Falavigna A."/>
            <person name="Ye Y."/>
            <person name="Leebens-Mack J.H."/>
            <person name="Chen G."/>
        </authorList>
    </citation>
    <scope>NUCLEOTIDE SEQUENCE [LARGE SCALE GENOMIC DNA]</scope>
    <source>
        <strain evidence="2">cv. DH0086</strain>
    </source>
</reference>
<dbReference type="Gramene" id="ONK76272">
    <property type="protein sequence ID" value="ONK76272"/>
    <property type="gene ID" value="A4U43_C03F25880"/>
</dbReference>
<evidence type="ECO:0000313" key="2">
    <source>
        <dbReference type="Proteomes" id="UP000243459"/>
    </source>
</evidence>
<keyword evidence="2" id="KW-1185">Reference proteome</keyword>
<accession>A0A5P1FDU1</accession>
<dbReference type="Proteomes" id="UP000243459">
    <property type="component" value="Chromosome 3"/>
</dbReference>
<gene>
    <name evidence="1" type="ORF">A4U43_C03F25880</name>
</gene>
<sequence>MKANRSLNKSQNPIQLDGNVVCDMNCIADDVFSYHKELGKDSTSIYHIDPSVVSQGHVLTSTQQALLNMDFSAEDIRWAFFSIPICKTFGPDMDRLIEAFVVNDEVIKWKLTHSGCFSISSGYNFVSDHVDEADWFNVVGGKGGIPGHALL</sequence>
<organism evidence="1 2">
    <name type="scientific">Asparagus officinalis</name>
    <name type="common">Garden asparagus</name>
    <dbReference type="NCBI Taxonomy" id="4686"/>
    <lineage>
        <taxon>Eukaryota</taxon>
        <taxon>Viridiplantae</taxon>
        <taxon>Streptophyta</taxon>
        <taxon>Embryophyta</taxon>
        <taxon>Tracheophyta</taxon>
        <taxon>Spermatophyta</taxon>
        <taxon>Magnoliopsida</taxon>
        <taxon>Liliopsida</taxon>
        <taxon>Asparagales</taxon>
        <taxon>Asparagaceae</taxon>
        <taxon>Asparagoideae</taxon>
        <taxon>Asparagus</taxon>
    </lineage>
</organism>
<name>A0A5P1FDU1_ASPOF</name>